<evidence type="ECO:0000313" key="8">
    <source>
        <dbReference type="Proteomes" id="UP000231019"/>
    </source>
</evidence>
<name>A0A2M7G0A0_9BACT</name>
<proteinExistence type="predicted"/>
<protein>
    <recommendedName>
        <fullName evidence="9">Cytochrome C oxidase subunit IV</fullName>
    </recommendedName>
</protein>
<keyword evidence="2" id="KW-1003">Cell membrane</keyword>
<dbReference type="GO" id="GO:0005886">
    <property type="term" value="C:plasma membrane"/>
    <property type="evidence" value="ECO:0007669"/>
    <property type="project" value="UniProtKB-SubCell"/>
</dbReference>
<evidence type="ECO:0000256" key="6">
    <source>
        <dbReference type="SAM" id="Phobius"/>
    </source>
</evidence>
<evidence type="ECO:0000256" key="2">
    <source>
        <dbReference type="ARBA" id="ARBA00022475"/>
    </source>
</evidence>
<sequence>MNFTHRESSLNLQVVWGVLLPLTLGSYLFAEKMNSVSTVNAIVLLLALVKIWMILSEFMELRRRSSGILVFTFGFFLVMVTSLILLRLN</sequence>
<gene>
    <name evidence="7" type="ORF">COW36_19230</name>
</gene>
<keyword evidence="4 6" id="KW-1133">Transmembrane helix</keyword>
<comment type="subcellular location">
    <subcellularLocation>
        <location evidence="1">Cell membrane</location>
        <topology evidence="1">Multi-pass membrane protein</topology>
    </subcellularLocation>
</comment>
<dbReference type="Proteomes" id="UP000231019">
    <property type="component" value="Unassembled WGS sequence"/>
</dbReference>
<evidence type="ECO:0000313" key="7">
    <source>
        <dbReference type="EMBL" id="PIW15057.1"/>
    </source>
</evidence>
<feature type="transmembrane region" description="Helical" evidence="6">
    <location>
        <begin position="12"/>
        <end position="30"/>
    </location>
</feature>
<accession>A0A2M7G0A0</accession>
<dbReference type="EMBL" id="PFFQ01000054">
    <property type="protein sequence ID" value="PIW15057.1"/>
    <property type="molecule type" value="Genomic_DNA"/>
</dbReference>
<evidence type="ECO:0008006" key="9">
    <source>
        <dbReference type="Google" id="ProtNLM"/>
    </source>
</evidence>
<evidence type="ECO:0000256" key="3">
    <source>
        <dbReference type="ARBA" id="ARBA00022692"/>
    </source>
</evidence>
<dbReference type="AlphaFoldDB" id="A0A2M7G0A0"/>
<evidence type="ECO:0000256" key="4">
    <source>
        <dbReference type="ARBA" id="ARBA00022989"/>
    </source>
</evidence>
<feature type="transmembrane region" description="Helical" evidence="6">
    <location>
        <begin position="67"/>
        <end position="86"/>
    </location>
</feature>
<comment type="caution">
    <text evidence="7">The sequence shown here is derived from an EMBL/GenBank/DDBJ whole genome shotgun (WGS) entry which is preliminary data.</text>
</comment>
<feature type="transmembrane region" description="Helical" evidence="6">
    <location>
        <begin position="36"/>
        <end position="55"/>
    </location>
</feature>
<keyword evidence="5 6" id="KW-0472">Membrane</keyword>
<organism evidence="7 8">
    <name type="scientific">bacterium (Candidatus Blackallbacteria) CG17_big_fil_post_rev_8_21_14_2_50_48_46</name>
    <dbReference type="NCBI Taxonomy" id="2014261"/>
    <lineage>
        <taxon>Bacteria</taxon>
        <taxon>Candidatus Blackallbacteria</taxon>
    </lineage>
</organism>
<dbReference type="InterPro" id="IPR005171">
    <property type="entry name" value="Cyt_c_oxidase_su4_prok"/>
</dbReference>
<reference evidence="7 8" key="1">
    <citation type="submission" date="2017-09" db="EMBL/GenBank/DDBJ databases">
        <title>Depth-based differentiation of microbial function through sediment-hosted aquifers and enrichment of novel symbionts in the deep terrestrial subsurface.</title>
        <authorList>
            <person name="Probst A.J."/>
            <person name="Ladd B."/>
            <person name="Jarett J.K."/>
            <person name="Geller-Mcgrath D.E."/>
            <person name="Sieber C.M."/>
            <person name="Emerson J.B."/>
            <person name="Anantharaman K."/>
            <person name="Thomas B.C."/>
            <person name="Malmstrom R."/>
            <person name="Stieglmeier M."/>
            <person name="Klingl A."/>
            <person name="Woyke T."/>
            <person name="Ryan C.M."/>
            <person name="Banfield J.F."/>
        </authorList>
    </citation>
    <scope>NUCLEOTIDE SEQUENCE [LARGE SCALE GENOMIC DNA]</scope>
    <source>
        <strain evidence="7">CG17_big_fil_post_rev_8_21_14_2_50_48_46</strain>
    </source>
</reference>
<keyword evidence="3 6" id="KW-0812">Transmembrane</keyword>
<evidence type="ECO:0000256" key="1">
    <source>
        <dbReference type="ARBA" id="ARBA00004651"/>
    </source>
</evidence>
<dbReference type="Pfam" id="PF03626">
    <property type="entry name" value="COX4_pro"/>
    <property type="match status" value="1"/>
</dbReference>
<evidence type="ECO:0000256" key="5">
    <source>
        <dbReference type="ARBA" id="ARBA00023136"/>
    </source>
</evidence>